<dbReference type="Proteomes" id="UP001281761">
    <property type="component" value="Unassembled WGS sequence"/>
</dbReference>
<comment type="caution">
    <text evidence="1">The sequence shown here is derived from an EMBL/GenBank/DDBJ whole genome shotgun (WGS) entry which is preliminary data.</text>
</comment>
<name>A0ABQ9XI11_9EUKA</name>
<reference evidence="1 2" key="1">
    <citation type="journal article" date="2022" name="bioRxiv">
        <title>Genomics of Preaxostyla Flagellates Illuminates Evolutionary Transitions and the Path Towards Mitochondrial Loss.</title>
        <authorList>
            <person name="Novak L.V.F."/>
            <person name="Treitli S.C."/>
            <person name="Pyrih J."/>
            <person name="Halakuc P."/>
            <person name="Pipaliya S.V."/>
            <person name="Vacek V."/>
            <person name="Brzon O."/>
            <person name="Soukal P."/>
            <person name="Eme L."/>
            <person name="Dacks J.B."/>
            <person name="Karnkowska A."/>
            <person name="Elias M."/>
            <person name="Hampl V."/>
        </authorList>
    </citation>
    <scope>NUCLEOTIDE SEQUENCE [LARGE SCALE GENOMIC DNA]</scope>
    <source>
        <strain evidence="1">NAU3</strain>
        <tissue evidence="1">Gut</tissue>
    </source>
</reference>
<dbReference type="EMBL" id="JARBJD010000115">
    <property type="protein sequence ID" value="KAK2951661.1"/>
    <property type="molecule type" value="Genomic_DNA"/>
</dbReference>
<sequence>MCALPPSPLSPLTISSLLVSSIGTAFSLSSMAVNSLTPCSVCLIIAHLIDCLKGHSKAHFEKPFLFRSATRRSNWTSASLDPKSFPFSFIGLSIASSVALAVL</sequence>
<proteinExistence type="predicted"/>
<organism evidence="1 2">
    <name type="scientific">Blattamonas nauphoetae</name>
    <dbReference type="NCBI Taxonomy" id="2049346"/>
    <lineage>
        <taxon>Eukaryota</taxon>
        <taxon>Metamonada</taxon>
        <taxon>Preaxostyla</taxon>
        <taxon>Oxymonadida</taxon>
        <taxon>Blattamonas</taxon>
    </lineage>
</organism>
<gene>
    <name evidence="1" type="ORF">BLNAU_13400</name>
</gene>
<evidence type="ECO:0000313" key="2">
    <source>
        <dbReference type="Proteomes" id="UP001281761"/>
    </source>
</evidence>
<accession>A0ABQ9XI11</accession>
<keyword evidence="2" id="KW-1185">Reference proteome</keyword>
<protein>
    <submittedName>
        <fullName evidence="1">Uncharacterized protein</fullName>
    </submittedName>
</protein>
<evidence type="ECO:0000313" key="1">
    <source>
        <dbReference type="EMBL" id="KAK2951661.1"/>
    </source>
</evidence>